<evidence type="ECO:0000313" key="4">
    <source>
        <dbReference type="Proteomes" id="UP000002899"/>
    </source>
</evidence>
<evidence type="ECO:0000313" key="3">
    <source>
        <dbReference type="EMBL" id="SIO73152.1"/>
    </source>
</evidence>
<proteinExistence type="inferred from homology"/>
<dbReference type="AlphaFoldDB" id="A0A1N6LWA0"/>
<feature type="domain" description="Peptidase S9A N-terminal" evidence="2">
    <location>
        <begin position="125"/>
        <end position="301"/>
    </location>
</feature>
<organism evidence="3 4">
    <name type="scientific">Babesia microti (strain RI)</name>
    <dbReference type="NCBI Taxonomy" id="1133968"/>
    <lineage>
        <taxon>Eukaryota</taxon>
        <taxon>Sar</taxon>
        <taxon>Alveolata</taxon>
        <taxon>Apicomplexa</taxon>
        <taxon>Aconoidasida</taxon>
        <taxon>Piroplasmida</taxon>
        <taxon>Babesiidae</taxon>
        <taxon>Babesia</taxon>
    </lineage>
</organism>
<dbReference type="RefSeq" id="XP_021337263.1">
    <property type="nucleotide sequence ID" value="XM_021482944.1"/>
</dbReference>
<dbReference type="InterPro" id="IPR029058">
    <property type="entry name" value="AB_hydrolase_fold"/>
</dbReference>
<reference evidence="3 4" key="2">
    <citation type="journal article" date="2013" name="PLoS ONE">
        <title>Whole genome mapping and re-organization of the nuclear and mitochondrial genomes of Babesia microti isolates.</title>
        <authorList>
            <person name="Cornillot E."/>
            <person name="Dassouli A."/>
            <person name="Garg A."/>
            <person name="Pachikara N."/>
            <person name="Randazzo S."/>
            <person name="Depoix D."/>
            <person name="Carcy B."/>
            <person name="Delbecq S."/>
            <person name="Frutos R."/>
            <person name="Silva J.C."/>
            <person name="Sutton R."/>
            <person name="Krause P.J."/>
            <person name="Mamoun C.B."/>
        </authorList>
    </citation>
    <scope>NUCLEOTIDE SEQUENCE [LARGE SCALE GENOMIC DNA]</scope>
    <source>
        <strain evidence="3 4">RI</strain>
    </source>
</reference>
<dbReference type="PANTHER" id="PTHR11757:SF19">
    <property type="entry name" value="PROLYL ENDOPEPTIDASE-LIKE"/>
    <property type="match status" value="1"/>
</dbReference>
<name>A0A1N6LWA0_BABMR</name>
<comment type="similarity">
    <text evidence="1">Belongs to the peptidase S9A family.</text>
</comment>
<dbReference type="InterPro" id="IPR023302">
    <property type="entry name" value="Pept_S9A_N"/>
</dbReference>
<evidence type="ECO:0000259" key="2">
    <source>
        <dbReference type="Pfam" id="PF02897"/>
    </source>
</evidence>
<dbReference type="Proteomes" id="UP000002899">
    <property type="component" value="Chromosome I"/>
</dbReference>
<dbReference type="InterPro" id="IPR051543">
    <property type="entry name" value="Serine_Peptidase_S9A"/>
</dbReference>
<accession>A0A1N6LWA0</accession>
<sequence>MYRTYGLSTRLYVQNCVNHHYTLSPINVFRPLSTKCRFDWLKRLDPLQFLQGNYAESSFVDIDTETITSCRDSVISAINNYDNVITKLKDTTSMIEHEIYESLRSVKPLKTIFGRYIFTANSLPNGHTHYFRQKGSFKQLLFDTSAVASKYSKYDYCVVKNMKYSPKLDLLCAICDIHGNDHNILFVKSLKTHKHVETVTNIVNAEFLDTPDKCFIFYTRSIDKVMQLRRIVYYQNKLVSDNLIYSETDPTQTLGIYKTRDSKMIFITTNTSSRAKFLYIIKLNCQRSPKLLKLSLDGVYDKLFLEHRHNHVIALTKCNSKYKLMALSVVRKCNQIVTSWPLDNGINILGLEVFNKGIVLHGIQNPSVPVIGVINNVKELPQLKPLIDCGVITPDANPDFNSDIFHFTLENPAISYVPSFMILTNSNTHISDYPTKYKFIPYTFTSYDGTTVHISTIYLRESDKGIVYFYGFSKQLLKLHSEYEHNTLLKCGYKLCYIHSRSHDPAVALMDIVYGINYLIHNRIINQNNLRLVTESAGSSLVDELLLAFKDFNITFILKSPHLPVANNDSLNTISPTGNTYKRIFLMNVGGFDEKTPWWESFAYITKKSICKDCNIATFLDFHEHGGHNNGSTFVKQISHAARTAAILLNF</sequence>
<dbReference type="Gene3D" id="2.130.10.120">
    <property type="entry name" value="Prolyl oligopeptidase, N-terminal domain"/>
    <property type="match status" value="1"/>
</dbReference>
<dbReference type="GO" id="GO:0004252">
    <property type="term" value="F:serine-type endopeptidase activity"/>
    <property type="evidence" value="ECO:0007669"/>
    <property type="project" value="InterPro"/>
</dbReference>
<evidence type="ECO:0000256" key="1">
    <source>
        <dbReference type="ARBA" id="ARBA00005228"/>
    </source>
</evidence>
<dbReference type="Gene3D" id="3.40.50.1820">
    <property type="entry name" value="alpha/beta hydrolase"/>
    <property type="match status" value="1"/>
</dbReference>
<reference evidence="3 4" key="1">
    <citation type="journal article" date="2012" name="Nucleic Acids Res.">
        <title>Sequencing of the smallest Apicomplexan genome from the human pathogen Babesia microti.</title>
        <authorList>
            <person name="Cornillot E."/>
            <person name="Hadj-Kaddour K."/>
            <person name="Dassouli A."/>
            <person name="Noel B."/>
            <person name="Ranwez V."/>
            <person name="Vacherie B."/>
            <person name="Augagneur Y."/>
            <person name="Bres V."/>
            <person name="Duclos A."/>
            <person name="Randazzo S."/>
            <person name="Carcy B."/>
            <person name="Debierre-Grockiego F."/>
            <person name="Delbecq S."/>
            <person name="Moubri-Menage K."/>
            <person name="Shams-Eldin H."/>
            <person name="Usmani-Brown S."/>
            <person name="Bringaud F."/>
            <person name="Wincker P."/>
            <person name="Vivares C.P."/>
            <person name="Schwarz R.T."/>
            <person name="Schetters T.P."/>
            <person name="Krause P.J."/>
            <person name="Gorenflot A."/>
            <person name="Berry V."/>
            <person name="Barbe V."/>
            <person name="Ben Mamoun C."/>
        </authorList>
    </citation>
    <scope>NUCLEOTIDE SEQUENCE [LARGE SCALE GENOMIC DNA]</scope>
    <source>
        <strain evidence="3 4">RI</strain>
    </source>
</reference>
<protein>
    <recommendedName>
        <fullName evidence="2">Peptidase S9A N-terminal domain-containing protein</fullName>
    </recommendedName>
</protein>
<reference evidence="3 4" key="3">
    <citation type="journal article" date="2016" name="Sci. Rep.">
        <title>Genome-wide diversity and gene expression profiling of Babesia microti isolates identify polymorphic genes that mediate host-pathogen interactions.</title>
        <authorList>
            <person name="Silva J.C."/>
            <person name="Cornillot E."/>
            <person name="McCracken C."/>
            <person name="Usmani-Brown S."/>
            <person name="Dwivedi A."/>
            <person name="Ifeonu O.O."/>
            <person name="Crabtree J."/>
            <person name="Gotia H.T."/>
            <person name="Virji A.Z."/>
            <person name="Reynes C."/>
            <person name="Colinge J."/>
            <person name="Kumar V."/>
            <person name="Lawres L."/>
            <person name="Pazzi J.E."/>
            <person name="Pablo J.V."/>
            <person name="Hung C."/>
            <person name="Brancato J."/>
            <person name="Kumari P."/>
            <person name="Orvis J."/>
            <person name="Tretina K."/>
            <person name="Chibucos M."/>
            <person name="Ott S."/>
            <person name="Sadzewicz L."/>
            <person name="Sengamalay N."/>
            <person name="Shetty A.C."/>
            <person name="Su Q."/>
            <person name="Tallon L."/>
            <person name="Fraser C.M."/>
            <person name="Frutos R."/>
            <person name="Molina D.M."/>
            <person name="Krause P.J."/>
            <person name="Ben Mamoun C."/>
        </authorList>
    </citation>
    <scope>NUCLEOTIDE SEQUENCE [LARGE SCALE GENOMIC DNA]</scope>
    <source>
        <strain evidence="3 4">RI</strain>
    </source>
</reference>
<dbReference type="KEGG" id="bmic:BMR1_01G00280"/>
<dbReference type="SUPFAM" id="SSF50993">
    <property type="entry name" value="Peptidase/esterase 'gauge' domain"/>
    <property type="match status" value="1"/>
</dbReference>
<dbReference type="PANTHER" id="PTHR11757">
    <property type="entry name" value="PROTEASE FAMILY S9A OLIGOPEPTIDASE"/>
    <property type="match status" value="1"/>
</dbReference>
<dbReference type="GeneID" id="24423139"/>
<dbReference type="VEuPathDB" id="PiroplasmaDB:BMR1_01G00280"/>
<dbReference type="EMBL" id="FO082871">
    <property type="protein sequence ID" value="SIO73152.1"/>
    <property type="molecule type" value="Genomic_DNA"/>
</dbReference>
<dbReference type="SUPFAM" id="SSF53474">
    <property type="entry name" value="alpha/beta-Hydrolases"/>
    <property type="match status" value="1"/>
</dbReference>
<keyword evidence="4" id="KW-1185">Reference proteome</keyword>
<gene>
    <name evidence="3" type="ORF">BMR1_01G00280</name>
</gene>
<dbReference type="Pfam" id="PF02897">
    <property type="entry name" value="Peptidase_S9_N"/>
    <property type="match status" value="1"/>
</dbReference>